<dbReference type="OrthoDB" id="4511119at2759"/>
<organism evidence="2 3">
    <name type="scientific">Penicillium angulare</name>
    <dbReference type="NCBI Taxonomy" id="116970"/>
    <lineage>
        <taxon>Eukaryota</taxon>
        <taxon>Fungi</taxon>
        <taxon>Dikarya</taxon>
        <taxon>Ascomycota</taxon>
        <taxon>Pezizomycotina</taxon>
        <taxon>Eurotiomycetes</taxon>
        <taxon>Eurotiomycetidae</taxon>
        <taxon>Eurotiales</taxon>
        <taxon>Aspergillaceae</taxon>
        <taxon>Penicillium</taxon>
    </lineage>
</organism>
<accession>A0A9W9FVR0</accession>
<name>A0A9W9FVR0_9EURO</name>
<gene>
    <name evidence="2" type="ORF">N7456_003994</name>
</gene>
<dbReference type="AlphaFoldDB" id="A0A9W9FVR0"/>
<reference evidence="2" key="2">
    <citation type="journal article" date="2023" name="IMA Fungus">
        <title>Comparative genomic study of the Penicillium genus elucidates a diverse pangenome and 15 lateral gene transfer events.</title>
        <authorList>
            <person name="Petersen C."/>
            <person name="Sorensen T."/>
            <person name="Nielsen M.R."/>
            <person name="Sondergaard T.E."/>
            <person name="Sorensen J.L."/>
            <person name="Fitzpatrick D.A."/>
            <person name="Frisvad J.C."/>
            <person name="Nielsen K.L."/>
        </authorList>
    </citation>
    <scope>NUCLEOTIDE SEQUENCE</scope>
    <source>
        <strain evidence="2">IBT 30069</strain>
    </source>
</reference>
<keyword evidence="3" id="KW-1185">Reference proteome</keyword>
<feature type="region of interest" description="Disordered" evidence="1">
    <location>
        <begin position="294"/>
        <end position="317"/>
    </location>
</feature>
<reference evidence="2" key="1">
    <citation type="submission" date="2022-11" db="EMBL/GenBank/DDBJ databases">
        <authorList>
            <person name="Petersen C."/>
        </authorList>
    </citation>
    <scope>NUCLEOTIDE SEQUENCE</scope>
    <source>
        <strain evidence="2">IBT 30069</strain>
    </source>
</reference>
<protein>
    <submittedName>
        <fullName evidence="2">Uncharacterized protein</fullName>
    </submittedName>
</protein>
<dbReference type="Proteomes" id="UP001149165">
    <property type="component" value="Unassembled WGS sequence"/>
</dbReference>
<evidence type="ECO:0000313" key="2">
    <source>
        <dbReference type="EMBL" id="KAJ5107319.1"/>
    </source>
</evidence>
<dbReference type="EMBL" id="JAPQKH010000003">
    <property type="protein sequence ID" value="KAJ5107319.1"/>
    <property type="molecule type" value="Genomic_DNA"/>
</dbReference>
<proteinExistence type="predicted"/>
<evidence type="ECO:0000256" key="1">
    <source>
        <dbReference type="SAM" id="MobiDB-lite"/>
    </source>
</evidence>
<evidence type="ECO:0000313" key="3">
    <source>
        <dbReference type="Proteomes" id="UP001149165"/>
    </source>
</evidence>
<comment type="caution">
    <text evidence="2">The sequence shown here is derived from an EMBL/GenBank/DDBJ whole genome shotgun (WGS) entry which is preliminary data.</text>
</comment>
<sequence length="412" mass="45579">MCNQRVHHYPECGHIANYTVETCIEFTNQLQMLAAFGGTSGNQTQSSCDKTIITHDQTSFGHLDTCLQCKIDGVQGELQTDCQLPCARTNMALEGEIAPGPIIEFQARMINTHLFPENTGGQTTDTHQKSHPEGGIRPYRPYVRPLLLGVDCDYNQSSKVYEETHEISDNVSEICFDESVRPWSLYDESCDGCSTAEFGVSSIANYDFEDESLSSIPDNDFYSCCSDTLDLEFEDLPETVANCLEQLELDCVERTYTFTPTATKNVKIDLLGALPTHEEIVSELVQALRIGLDSSNGSQSSKSSREPSRSGTPQNRAGKLTQFLKHSDSQSSLWRADMSSASSLDFNDHPTDSWLSEPDLTTSTAIKNLPNRLWITEKSVERRNSVPYLCSPLSPGDVEEGGCSLASFVTKL</sequence>